<dbReference type="PANTHER" id="PTHR35984">
    <property type="entry name" value="PERIPLASMIC SERINE PROTEASE"/>
    <property type="match status" value="1"/>
</dbReference>
<dbReference type="Proteomes" id="UP000070400">
    <property type="component" value="Unassembled WGS sequence"/>
</dbReference>
<evidence type="ECO:0008006" key="3">
    <source>
        <dbReference type="Google" id="ProtNLM"/>
    </source>
</evidence>
<gene>
    <name evidence="1" type="ORF">AKJ43_03415</name>
</gene>
<dbReference type="InterPro" id="IPR002825">
    <property type="entry name" value="Pept_S49_ser-pept_pro"/>
</dbReference>
<dbReference type="SUPFAM" id="SSF52096">
    <property type="entry name" value="ClpP/crotonase"/>
    <property type="match status" value="1"/>
</dbReference>
<evidence type="ECO:0000313" key="1">
    <source>
        <dbReference type="EMBL" id="KXB01376.1"/>
    </source>
</evidence>
<dbReference type="AlphaFoldDB" id="A0A133V4Q1"/>
<keyword evidence="2" id="KW-1185">Reference proteome</keyword>
<dbReference type="GO" id="GO:0016020">
    <property type="term" value="C:membrane"/>
    <property type="evidence" value="ECO:0007669"/>
    <property type="project" value="InterPro"/>
</dbReference>
<dbReference type="EMBL" id="LHXX01000053">
    <property type="protein sequence ID" value="KXB01376.1"/>
    <property type="molecule type" value="Genomic_DNA"/>
</dbReference>
<dbReference type="InterPro" id="IPR029045">
    <property type="entry name" value="ClpP/crotonase-like_dom_sf"/>
</dbReference>
<dbReference type="PANTHER" id="PTHR35984:SF1">
    <property type="entry name" value="PERIPLASMIC SERINE PROTEASE"/>
    <property type="match status" value="1"/>
</dbReference>
<evidence type="ECO:0000313" key="2">
    <source>
        <dbReference type="Proteomes" id="UP000070400"/>
    </source>
</evidence>
<name>A0A133V4Q1_9EURY</name>
<proteinExistence type="predicted"/>
<accession>A0A133V4Q1</accession>
<reference evidence="1 2" key="1">
    <citation type="journal article" date="2016" name="Sci. Rep.">
        <title>Metabolic traits of an uncultured archaeal lineage -MSBL1- from brine pools of the Red Sea.</title>
        <authorList>
            <person name="Mwirichia R."/>
            <person name="Alam I."/>
            <person name="Rashid M."/>
            <person name="Vinu M."/>
            <person name="Ba-Alawi W."/>
            <person name="Anthony Kamau A."/>
            <person name="Kamanda Ngugi D."/>
            <person name="Goker M."/>
            <person name="Klenk H.P."/>
            <person name="Bajic V."/>
            <person name="Stingl U."/>
        </authorList>
    </citation>
    <scope>NUCLEOTIDE SEQUENCE [LARGE SCALE GENOMIC DNA]</scope>
    <source>
        <strain evidence="1">SCGC-AAA261D19</strain>
    </source>
</reference>
<dbReference type="Pfam" id="PF01972">
    <property type="entry name" value="SDH_protease"/>
    <property type="match status" value="1"/>
</dbReference>
<sequence length="243" mass="27439">MSLAYQVKKDLRKIEHMEKLYLLVESGGGDIDSTAKLSKLIKKRCDELVTIVPFYAKSAATLFALDADKLILCESGELGPVDPQVKHPSVDMWFPARSIEEAIKVVEETDDKIVKLSMADKLDPLLLGAYNEARGSSHQYVKETAEDVSDDKRDDFIHTFTDRFRSHGHPIDESICEEVGVNLAEIDDDLEEKIQELHEIYVDTGIELGGDTLIFQTRELQRVVVGGNDITDQMKSLEREERE</sequence>
<dbReference type="Gene3D" id="3.90.226.10">
    <property type="entry name" value="2-enoyl-CoA Hydratase, Chain A, domain 1"/>
    <property type="match status" value="1"/>
</dbReference>
<organism evidence="1 2">
    <name type="scientific">candidate division MSBL1 archaeon SCGC-AAA261D19</name>
    <dbReference type="NCBI Taxonomy" id="1698273"/>
    <lineage>
        <taxon>Archaea</taxon>
        <taxon>Methanobacteriati</taxon>
        <taxon>Methanobacteriota</taxon>
        <taxon>candidate division MSBL1</taxon>
    </lineage>
</organism>
<comment type="caution">
    <text evidence="1">The sequence shown here is derived from an EMBL/GenBank/DDBJ whole genome shotgun (WGS) entry which is preliminary data.</text>
</comment>
<protein>
    <recommendedName>
        <fullName evidence="3">Peptidase S49 domain-containing protein</fullName>
    </recommendedName>
</protein>